<dbReference type="OrthoDB" id="9811314at2"/>
<organism evidence="5 6">
    <name type="scientific">Hydrogenispora ethanolica</name>
    <dbReference type="NCBI Taxonomy" id="1082276"/>
    <lineage>
        <taxon>Bacteria</taxon>
        <taxon>Bacillati</taxon>
        <taxon>Bacillota</taxon>
        <taxon>Hydrogenispora</taxon>
    </lineage>
</organism>
<dbReference type="Gene3D" id="3.30.830.10">
    <property type="entry name" value="Metalloenzyme, LuxS/M16 peptidase-like"/>
    <property type="match status" value="2"/>
</dbReference>
<dbReference type="Pfam" id="PF05193">
    <property type="entry name" value="Peptidase_M16_C"/>
    <property type="match status" value="1"/>
</dbReference>
<keyword evidence="6" id="KW-1185">Reference proteome</keyword>
<evidence type="ECO:0000259" key="3">
    <source>
        <dbReference type="Pfam" id="PF00675"/>
    </source>
</evidence>
<dbReference type="PANTHER" id="PTHR11851">
    <property type="entry name" value="METALLOPROTEASE"/>
    <property type="match status" value="1"/>
</dbReference>
<dbReference type="GO" id="GO:0006508">
    <property type="term" value="P:proteolysis"/>
    <property type="evidence" value="ECO:0007669"/>
    <property type="project" value="InterPro"/>
</dbReference>
<evidence type="ECO:0000256" key="1">
    <source>
        <dbReference type="ARBA" id="ARBA00007261"/>
    </source>
</evidence>
<dbReference type="SUPFAM" id="SSF63411">
    <property type="entry name" value="LuxS/MPP-like metallohydrolase"/>
    <property type="match status" value="2"/>
</dbReference>
<sequence>MYQQTTLANGLRIVCETIPHVHSVSLGIWVGTGSRYEEPQYNGISHFIEHMLFKGTGRRTTKQIAEEMDAVGGQLNAFTTKEYTCFYAKLLDKHFRFGIDLLSDMVTNSLFLPEELEKEKQVVIEEIKSYEDSPDELIHDIFAGAVLKGHPLGWTILGTPETIRGIDREVILQYLSHHYTPDNIVFAVAGNVQFDQIVAEVAQRFEGLAGHATKQLPSLPRLEQDVVIRSKETEQVHICLGTRGVERSSPEKFTVFVLDSILGGSVSSRLFQELREERGLVYMAGSNHSAYQDTGLFSIYAGTSMENFEEVISLVKSELRKLRDNPVGAAELARAKEQLKGNLLLSLESTCNRMSRIAKLVLFQEPLTTPEESVARIDQVDAAQVLEAARAIFDENKLVITAVGPFAEDSELLRKGYHEY</sequence>
<dbReference type="InterPro" id="IPR007863">
    <property type="entry name" value="Peptidase_M16_C"/>
</dbReference>
<dbReference type="EMBL" id="SLUN01000004">
    <property type="protein sequence ID" value="TCL74140.1"/>
    <property type="molecule type" value="Genomic_DNA"/>
</dbReference>
<accession>A0A4R1S5U2</accession>
<dbReference type="InterPro" id="IPR011765">
    <property type="entry name" value="Pept_M16_N"/>
</dbReference>
<dbReference type="GO" id="GO:0004222">
    <property type="term" value="F:metalloendopeptidase activity"/>
    <property type="evidence" value="ECO:0007669"/>
    <property type="project" value="InterPro"/>
</dbReference>
<feature type="domain" description="Peptidase M16 N-terminal" evidence="3">
    <location>
        <begin position="12"/>
        <end position="159"/>
    </location>
</feature>
<dbReference type="GO" id="GO:0046872">
    <property type="term" value="F:metal ion binding"/>
    <property type="evidence" value="ECO:0007669"/>
    <property type="project" value="InterPro"/>
</dbReference>
<dbReference type="Proteomes" id="UP000295008">
    <property type="component" value="Unassembled WGS sequence"/>
</dbReference>
<proteinExistence type="inferred from homology"/>
<dbReference type="AlphaFoldDB" id="A0A4R1S5U2"/>
<dbReference type="PROSITE" id="PS00143">
    <property type="entry name" value="INSULINASE"/>
    <property type="match status" value="1"/>
</dbReference>
<gene>
    <name evidence="5" type="ORF">EDC14_100476</name>
</gene>
<reference evidence="5 6" key="1">
    <citation type="submission" date="2019-03" db="EMBL/GenBank/DDBJ databases">
        <title>Genomic Encyclopedia of Type Strains, Phase IV (KMG-IV): sequencing the most valuable type-strain genomes for metagenomic binning, comparative biology and taxonomic classification.</title>
        <authorList>
            <person name="Goeker M."/>
        </authorList>
    </citation>
    <scope>NUCLEOTIDE SEQUENCE [LARGE SCALE GENOMIC DNA]</scope>
    <source>
        <strain evidence="5 6">LX-B</strain>
    </source>
</reference>
<evidence type="ECO:0000313" key="6">
    <source>
        <dbReference type="Proteomes" id="UP000295008"/>
    </source>
</evidence>
<dbReference type="InterPro" id="IPR011249">
    <property type="entry name" value="Metalloenz_LuxS/M16"/>
</dbReference>
<dbReference type="Pfam" id="PF00675">
    <property type="entry name" value="Peptidase_M16"/>
    <property type="match status" value="1"/>
</dbReference>
<dbReference type="PANTHER" id="PTHR11851:SF49">
    <property type="entry name" value="MITOCHONDRIAL-PROCESSING PEPTIDASE SUBUNIT ALPHA"/>
    <property type="match status" value="1"/>
</dbReference>
<dbReference type="RefSeq" id="WP_132013123.1">
    <property type="nucleotide sequence ID" value="NZ_SLUN01000004.1"/>
</dbReference>
<evidence type="ECO:0000256" key="2">
    <source>
        <dbReference type="RuleBase" id="RU004447"/>
    </source>
</evidence>
<comment type="caution">
    <text evidence="5">The sequence shown here is derived from an EMBL/GenBank/DDBJ whole genome shotgun (WGS) entry which is preliminary data.</text>
</comment>
<name>A0A4R1S5U2_HYDET</name>
<dbReference type="FunFam" id="3.30.830.10:FF:000008">
    <property type="entry name" value="Mitochondrial-processing peptidase subunit beta"/>
    <property type="match status" value="1"/>
</dbReference>
<evidence type="ECO:0000313" key="5">
    <source>
        <dbReference type="EMBL" id="TCL74140.1"/>
    </source>
</evidence>
<evidence type="ECO:0000259" key="4">
    <source>
        <dbReference type="Pfam" id="PF05193"/>
    </source>
</evidence>
<protein>
    <submittedName>
        <fullName evidence="5">Putative Zn-dependent peptidase</fullName>
    </submittedName>
</protein>
<comment type="similarity">
    <text evidence="1 2">Belongs to the peptidase M16 family.</text>
</comment>
<feature type="domain" description="Peptidase M16 C-terminal" evidence="4">
    <location>
        <begin position="166"/>
        <end position="339"/>
    </location>
</feature>
<dbReference type="InterPro" id="IPR050361">
    <property type="entry name" value="MPP/UQCRC_Complex"/>
</dbReference>
<dbReference type="InterPro" id="IPR001431">
    <property type="entry name" value="Pept_M16_Zn_BS"/>
</dbReference>